<dbReference type="Pfam" id="PF06838">
    <property type="entry name" value="Met_gamma_lyase"/>
    <property type="match status" value="1"/>
</dbReference>
<dbReference type="RefSeq" id="WP_010024988.1">
    <property type="nucleotide sequence ID" value="NZ_AFVQ02000018.1"/>
</dbReference>
<dbReference type="STRING" id="1069536.SINU_01510"/>
<evidence type="ECO:0008006" key="3">
    <source>
        <dbReference type="Google" id="ProtNLM"/>
    </source>
</evidence>
<protein>
    <recommendedName>
        <fullName evidence="3">Aluminum resistance protein</fullName>
    </recommendedName>
</protein>
<dbReference type="Proteomes" id="UP000035553">
    <property type="component" value="Unassembled WGS sequence"/>
</dbReference>
<dbReference type="Gene3D" id="3.90.1150.60">
    <property type="entry name" value="Methioning gamme-lyase, C-terminal domain"/>
    <property type="match status" value="1"/>
</dbReference>
<dbReference type="AlphaFoldDB" id="A0A0U1QSB2"/>
<dbReference type="InterPro" id="IPR015421">
    <property type="entry name" value="PyrdxlP-dep_Trfase_major"/>
</dbReference>
<dbReference type="Gene3D" id="3.40.640.10">
    <property type="entry name" value="Type I PLP-dependent aspartate aminotransferase-like (Major domain)"/>
    <property type="match status" value="1"/>
</dbReference>
<dbReference type="EMBL" id="AFVQ02000018">
    <property type="protein sequence ID" value="KLI03684.1"/>
    <property type="molecule type" value="Genomic_DNA"/>
</dbReference>
<reference evidence="1 2" key="1">
    <citation type="journal article" date="2011" name="J. Bacteriol.">
        <title>Draft genome sequence of Sporolactobacillus inulinus strain CASD, an efficient D-lactic acid-producing bacterium with high-concentration lactate tolerance capability.</title>
        <authorList>
            <person name="Yu B."/>
            <person name="Su F."/>
            <person name="Wang L."/>
            <person name="Xu K."/>
            <person name="Zhao B."/>
            <person name="Xu P."/>
        </authorList>
    </citation>
    <scope>NUCLEOTIDE SEQUENCE [LARGE SCALE GENOMIC DNA]</scope>
    <source>
        <strain evidence="1 2">CASD</strain>
    </source>
</reference>
<dbReference type="InterPro" id="IPR015424">
    <property type="entry name" value="PyrdxlP-dep_Trfase"/>
</dbReference>
<dbReference type="SUPFAM" id="SSF53383">
    <property type="entry name" value="PLP-dependent transferases"/>
    <property type="match status" value="1"/>
</dbReference>
<name>A0A0U1QSB2_9BACL</name>
<evidence type="ECO:0000313" key="1">
    <source>
        <dbReference type="EMBL" id="KLI03684.1"/>
    </source>
</evidence>
<keyword evidence="2" id="KW-1185">Reference proteome</keyword>
<dbReference type="InterPro" id="IPR009651">
    <property type="entry name" value="Met_g_lyase_put"/>
</dbReference>
<dbReference type="PANTHER" id="PTHR46658">
    <property type="entry name" value="CYS OR MET METABOLISM PYRIDOXAL-PHOSPHATE-DEPENDENT ENZYME"/>
    <property type="match status" value="1"/>
</dbReference>
<dbReference type="OrthoDB" id="9764766at2"/>
<gene>
    <name evidence="1" type="ORF">SINU_01510</name>
</gene>
<organism evidence="1 2">
    <name type="scientific">Sporolactobacillus inulinus CASD</name>
    <dbReference type="NCBI Taxonomy" id="1069536"/>
    <lineage>
        <taxon>Bacteria</taxon>
        <taxon>Bacillati</taxon>
        <taxon>Bacillota</taxon>
        <taxon>Bacilli</taxon>
        <taxon>Bacillales</taxon>
        <taxon>Sporolactobacillaceae</taxon>
        <taxon>Sporolactobacillus</taxon>
    </lineage>
</organism>
<proteinExistence type="predicted"/>
<dbReference type="PANTHER" id="PTHR46658:SF1">
    <property type="entry name" value="CYS OR MET METABOLISM PYRIDOXAL-PHOSPHATE-DEPENDENT ENZYME"/>
    <property type="match status" value="1"/>
</dbReference>
<sequence>MFETLAYGEELTKLAAVIDEQVTQQLKAADATALENQYRVLSSFKNNKISDAHFNGTTGYGYDDFGRAGIESVYANCFGAESALVRSQMISGTHAITTALFGILRPGDELMYITGKPYDTLEGVIGLTEESHGSLKDFGVSFRYVPLKNGCIDTETVNHMIAPNTKVIGIQRSCGYDQRPSLHVAQIGEAIAAIKKIHPSIIIFVDNCYGEFTETKEPCHVGADLMAGSLIKNPGGGLAEAGGYIAGKNELVSLCAERLTAPGLGKEVGPSLQHLKGQYQGFFLAPHMVAQAVKGAVFTSAMMERLGMETAPSWEQRRTDLIQSVTFHDPDQMITFCQAIQMASPINAHVMPYPSPMPGYTSEVIMAAGTFIQGASLELTADGPIRPPYTLYVQGGLTFEHVKTALIVAVNHLLEKKLLDPTRIKL</sequence>
<accession>A0A0U1QSB2</accession>
<evidence type="ECO:0000313" key="2">
    <source>
        <dbReference type="Proteomes" id="UP000035553"/>
    </source>
</evidence>
<comment type="caution">
    <text evidence="1">The sequence shown here is derived from an EMBL/GenBank/DDBJ whole genome shotgun (WGS) entry which is preliminary data.</text>
</comment>